<dbReference type="Proteomes" id="UP000199666">
    <property type="component" value="Unassembled WGS sequence"/>
</dbReference>
<accession>A0A1I2T221</accession>
<dbReference type="EMBL" id="FOPP01000001">
    <property type="protein sequence ID" value="SFG58860.1"/>
    <property type="molecule type" value="Genomic_DNA"/>
</dbReference>
<comment type="subcellular location">
    <subcellularLocation>
        <location evidence="1">Cell inner membrane</location>
        <topology evidence="1">Single-pass membrane protein</topology>
        <orientation evidence="1">Periplasmic side</orientation>
    </subcellularLocation>
</comment>
<dbReference type="GO" id="GO:0030288">
    <property type="term" value="C:outer membrane-bounded periplasmic space"/>
    <property type="evidence" value="ECO:0007669"/>
    <property type="project" value="InterPro"/>
</dbReference>
<dbReference type="InterPro" id="IPR006260">
    <property type="entry name" value="TonB/TolA_C"/>
</dbReference>
<evidence type="ECO:0000256" key="2">
    <source>
        <dbReference type="ARBA" id="ARBA00006555"/>
    </source>
</evidence>
<organism evidence="13 14">
    <name type="scientific">Pedobacter insulae</name>
    <dbReference type="NCBI Taxonomy" id="414048"/>
    <lineage>
        <taxon>Bacteria</taxon>
        <taxon>Pseudomonadati</taxon>
        <taxon>Bacteroidota</taxon>
        <taxon>Sphingobacteriia</taxon>
        <taxon>Sphingobacteriales</taxon>
        <taxon>Sphingobacteriaceae</taxon>
        <taxon>Pedobacter</taxon>
    </lineage>
</organism>
<evidence type="ECO:0000256" key="9">
    <source>
        <dbReference type="ARBA" id="ARBA00023136"/>
    </source>
</evidence>
<dbReference type="InterPro" id="IPR051045">
    <property type="entry name" value="TonB-dependent_transducer"/>
</dbReference>
<dbReference type="GO" id="GO:0015891">
    <property type="term" value="P:siderophore transport"/>
    <property type="evidence" value="ECO:0007669"/>
    <property type="project" value="InterPro"/>
</dbReference>
<dbReference type="RefSeq" id="WP_090991655.1">
    <property type="nucleotide sequence ID" value="NZ_FOPP01000001.1"/>
</dbReference>
<dbReference type="PANTHER" id="PTHR33446:SF2">
    <property type="entry name" value="PROTEIN TONB"/>
    <property type="match status" value="1"/>
</dbReference>
<dbReference type="NCBIfam" id="TIGR01352">
    <property type="entry name" value="tonB_Cterm"/>
    <property type="match status" value="1"/>
</dbReference>
<dbReference type="InterPro" id="IPR037682">
    <property type="entry name" value="TonB_C"/>
</dbReference>
<keyword evidence="9 11" id="KW-0472">Membrane</keyword>
<feature type="domain" description="TonB C-terminal" evidence="12">
    <location>
        <begin position="182"/>
        <end position="274"/>
    </location>
</feature>
<dbReference type="OrthoDB" id="649093at2"/>
<sequence length="274" mass="30462">MFGSKIDLLKKEWLDVVFAKKNKNYGAYQLRQTSAANTTKSLLIASAVFILLFMAPKIYALIAGMVPEPPPLKETEVIMQAPPPIDEKVVPPPPVEPPPPKQDQVKFPPPIVKPDEQVRDEEPPKAEDLKVADPGQKTIEGDPNAEIVQIAPVGEGPKQAVVVEDNTIYSHVSMENPPTYPGGIQKFYDWLSNTIKYPAMASENNIQGTVYVSFTIEKDGTLTDVKVDGRKLGYGLDEEATRVLRLSRRWNPGMQNSKPVRVKYNIPVKFSMPQ</sequence>
<protein>
    <submittedName>
        <fullName evidence="13">Outer membrane transport energization protein TonB</fullName>
    </submittedName>
</protein>
<dbReference type="PRINTS" id="PR01374">
    <property type="entry name" value="TONBPROTEIN"/>
</dbReference>
<evidence type="ECO:0000256" key="5">
    <source>
        <dbReference type="ARBA" id="ARBA00022519"/>
    </source>
</evidence>
<feature type="compositionally biased region" description="Pro residues" evidence="10">
    <location>
        <begin position="90"/>
        <end position="112"/>
    </location>
</feature>
<evidence type="ECO:0000256" key="6">
    <source>
        <dbReference type="ARBA" id="ARBA00022692"/>
    </source>
</evidence>
<name>A0A1I2T221_9SPHI</name>
<dbReference type="STRING" id="414048.SAMN04489864_101165"/>
<evidence type="ECO:0000256" key="1">
    <source>
        <dbReference type="ARBA" id="ARBA00004383"/>
    </source>
</evidence>
<dbReference type="GO" id="GO:0015031">
    <property type="term" value="P:protein transport"/>
    <property type="evidence" value="ECO:0007669"/>
    <property type="project" value="UniProtKB-KW"/>
</dbReference>
<evidence type="ECO:0000256" key="3">
    <source>
        <dbReference type="ARBA" id="ARBA00022448"/>
    </source>
</evidence>
<dbReference type="PROSITE" id="PS52015">
    <property type="entry name" value="TONB_CTD"/>
    <property type="match status" value="1"/>
</dbReference>
<dbReference type="PANTHER" id="PTHR33446">
    <property type="entry name" value="PROTEIN TONB-RELATED"/>
    <property type="match status" value="1"/>
</dbReference>
<feature type="region of interest" description="Disordered" evidence="10">
    <location>
        <begin position="84"/>
        <end position="128"/>
    </location>
</feature>
<dbReference type="Gene3D" id="3.30.1150.10">
    <property type="match status" value="1"/>
</dbReference>
<gene>
    <name evidence="13" type="ORF">SAMN04489864_101165</name>
</gene>
<keyword evidence="3" id="KW-0813">Transport</keyword>
<evidence type="ECO:0000313" key="14">
    <source>
        <dbReference type="Proteomes" id="UP000199666"/>
    </source>
</evidence>
<evidence type="ECO:0000256" key="11">
    <source>
        <dbReference type="SAM" id="Phobius"/>
    </source>
</evidence>
<keyword evidence="14" id="KW-1185">Reference proteome</keyword>
<evidence type="ECO:0000256" key="4">
    <source>
        <dbReference type="ARBA" id="ARBA00022475"/>
    </source>
</evidence>
<keyword evidence="5" id="KW-0997">Cell inner membrane</keyword>
<dbReference type="GO" id="GO:0055085">
    <property type="term" value="P:transmembrane transport"/>
    <property type="evidence" value="ECO:0007669"/>
    <property type="project" value="InterPro"/>
</dbReference>
<evidence type="ECO:0000259" key="12">
    <source>
        <dbReference type="PROSITE" id="PS52015"/>
    </source>
</evidence>
<keyword evidence="6 11" id="KW-0812">Transmembrane</keyword>
<dbReference type="GO" id="GO:0031992">
    <property type="term" value="F:energy transducer activity"/>
    <property type="evidence" value="ECO:0007669"/>
    <property type="project" value="InterPro"/>
</dbReference>
<evidence type="ECO:0000256" key="10">
    <source>
        <dbReference type="SAM" id="MobiDB-lite"/>
    </source>
</evidence>
<keyword evidence="4" id="KW-1003">Cell membrane</keyword>
<dbReference type="SUPFAM" id="SSF74653">
    <property type="entry name" value="TolA/TonB C-terminal domain"/>
    <property type="match status" value="1"/>
</dbReference>
<comment type="similarity">
    <text evidence="2">Belongs to the TonB family.</text>
</comment>
<dbReference type="GO" id="GO:0098797">
    <property type="term" value="C:plasma membrane protein complex"/>
    <property type="evidence" value="ECO:0007669"/>
    <property type="project" value="TreeGrafter"/>
</dbReference>
<evidence type="ECO:0000313" key="13">
    <source>
        <dbReference type="EMBL" id="SFG58860.1"/>
    </source>
</evidence>
<evidence type="ECO:0000256" key="7">
    <source>
        <dbReference type="ARBA" id="ARBA00022927"/>
    </source>
</evidence>
<feature type="compositionally biased region" description="Basic and acidic residues" evidence="10">
    <location>
        <begin position="113"/>
        <end position="128"/>
    </location>
</feature>
<keyword evidence="7" id="KW-0653">Protein transport</keyword>
<proteinExistence type="inferred from homology"/>
<evidence type="ECO:0000256" key="8">
    <source>
        <dbReference type="ARBA" id="ARBA00022989"/>
    </source>
</evidence>
<keyword evidence="8 11" id="KW-1133">Transmembrane helix</keyword>
<dbReference type="InterPro" id="IPR003538">
    <property type="entry name" value="TonB"/>
</dbReference>
<feature type="transmembrane region" description="Helical" evidence="11">
    <location>
        <begin position="41"/>
        <end position="62"/>
    </location>
</feature>
<dbReference type="AlphaFoldDB" id="A0A1I2T221"/>
<reference evidence="13 14" key="1">
    <citation type="submission" date="2016-10" db="EMBL/GenBank/DDBJ databases">
        <authorList>
            <person name="de Groot N.N."/>
        </authorList>
    </citation>
    <scope>NUCLEOTIDE SEQUENCE [LARGE SCALE GENOMIC DNA]</scope>
    <source>
        <strain evidence="13 14">DSM 18684</strain>
    </source>
</reference>
<dbReference type="Pfam" id="PF03544">
    <property type="entry name" value="TonB_C"/>
    <property type="match status" value="1"/>
</dbReference>